<sequence length="433" mass="45611">MSNATSNTSGADRPGPSTSVDDLVGELSGTVMSRHPGAAWIVVDDSFWIEDPEASPVDLVAVLAADCTVLYAHDAADGGPYDEPWAAATVRLLSRIADQAEHGLARAVRGQDRGQIFVPLTPWAERHLDEAIYEEPQGSAASADGGPVDAIDSLRNEAPSFVALVADGGDFAAMQRYATFAFPSYGAYVRRMQDVLRSLSAEGPVYVALFDPDEYAVYCADAGLDPDAPTSRSRYTAAVAATGTTLLYAGQRVDHLVTDLVAAVEMRLTWERASELIRRATASETEGGQSSDEVIARASHAVAGLLESLGAGRHHLVLSVPDGNDAPLVAVLHVDQDAEDNVRLGETDALVFYTLMAAGIATGSPAGLVARTDGSAHGTDRVRGWTMRNAWLQPLTAAEVFNAYCTDAQTGDLIPPEPGVVYCAGTDISPPGD</sequence>
<dbReference type="RefSeq" id="WP_275817303.1">
    <property type="nucleotide sequence ID" value="NZ_BAAANM010000007.1"/>
</dbReference>
<feature type="compositionally biased region" description="Polar residues" evidence="1">
    <location>
        <begin position="1"/>
        <end position="20"/>
    </location>
</feature>
<organism evidence="2 3">
    <name type="scientific">Streptantibioticus ferralitis</name>
    <dbReference type="NCBI Taxonomy" id="236510"/>
    <lineage>
        <taxon>Bacteria</taxon>
        <taxon>Bacillati</taxon>
        <taxon>Actinomycetota</taxon>
        <taxon>Actinomycetes</taxon>
        <taxon>Kitasatosporales</taxon>
        <taxon>Streptomycetaceae</taxon>
        <taxon>Streptantibioticus</taxon>
    </lineage>
</organism>
<evidence type="ECO:0000256" key="1">
    <source>
        <dbReference type="SAM" id="MobiDB-lite"/>
    </source>
</evidence>
<comment type="caution">
    <text evidence="2">The sequence shown here is derived from an EMBL/GenBank/DDBJ whole genome shotgun (WGS) entry which is preliminary data.</text>
</comment>
<gene>
    <name evidence="2" type="ORF">P2L57_22355</name>
</gene>
<reference evidence="2 3" key="1">
    <citation type="submission" date="2023-03" db="EMBL/GenBank/DDBJ databases">
        <title>Draft genome sequence of type strain Streptomyces ferralitis JCM 14344.</title>
        <authorList>
            <person name="Klaysubun C."/>
            <person name="Duangmal K."/>
        </authorList>
    </citation>
    <scope>NUCLEOTIDE SEQUENCE [LARGE SCALE GENOMIC DNA]</scope>
    <source>
        <strain evidence="2 3">JCM 14344</strain>
    </source>
</reference>
<name>A0ABT5Z5M9_9ACTN</name>
<keyword evidence="3" id="KW-1185">Reference proteome</keyword>
<evidence type="ECO:0000313" key="2">
    <source>
        <dbReference type="EMBL" id="MDF2258360.1"/>
    </source>
</evidence>
<accession>A0ABT5Z5M9</accession>
<dbReference type="EMBL" id="JARHTQ010000015">
    <property type="protein sequence ID" value="MDF2258360.1"/>
    <property type="molecule type" value="Genomic_DNA"/>
</dbReference>
<evidence type="ECO:0000313" key="3">
    <source>
        <dbReference type="Proteomes" id="UP001220022"/>
    </source>
</evidence>
<proteinExistence type="predicted"/>
<dbReference type="Proteomes" id="UP001220022">
    <property type="component" value="Unassembled WGS sequence"/>
</dbReference>
<protein>
    <submittedName>
        <fullName evidence="2">Uncharacterized protein</fullName>
    </submittedName>
</protein>
<feature type="region of interest" description="Disordered" evidence="1">
    <location>
        <begin position="1"/>
        <end position="23"/>
    </location>
</feature>